<reference evidence="1 2" key="1">
    <citation type="journal article" date="2011" name="Genome Res.">
        <title>Comparative genomics of citric-acid-producing Aspergillus niger ATCC 1015 versus enzyme-producing CBS 513.88.</title>
        <authorList>
            <person name="Andersen M.R."/>
            <person name="Salazar M.P."/>
            <person name="Schaap P.J."/>
            <person name="van de Vondervoort P.J."/>
            <person name="Culley D."/>
            <person name="Thykaer J."/>
            <person name="Frisvad J.C."/>
            <person name="Nielsen K.F."/>
            <person name="Albang R."/>
            <person name="Albermann K."/>
            <person name="Berka R.M."/>
            <person name="Braus G.H."/>
            <person name="Braus-Stromeyer S.A."/>
            <person name="Corrochano L.M."/>
            <person name="Dai Z."/>
            <person name="van Dijck P.W."/>
            <person name="Hofmann G."/>
            <person name="Lasure L.L."/>
            <person name="Magnuson J.K."/>
            <person name="Menke H."/>
            <person name="Meijer M."/>
            <person name="Meijer S.L."/>
            <person name="Nielsen J.B."/>
            <person name="Nielsen M.L."/>
            <person name="van Ooyen A.J."/>
            <person name="Pel H.J."/>
            <person name="Poulsen L."/>
            <person name="Samson R.A."/>
            <person name="Stam H."/>
            <person name="Tsang A."/>
            <person name="van den Brink J.M."/>
            <person name="Atkins A."/>
            <person name="Aerts A."/>
            <person name="Shapiro H."/>
            <person name="Pangilinan J."/>
            <person name="Salamov A."/>
            <person name="Lou Y."/>
            <person name="Lindquist E."/>
            <person name="Lucas S."/>
            <person name="Grimwood J."/>
            <person name="Grigoriev I.V."/>
            <person name="Kubicek C.P."/>
            <person name="Martinez D."/>
            <person name="van Peij N.N."/>
            <person name="Roubos J.A."/>
            <person name="Nielsen J."/>
            <person name="Baker S.E."/>
        </authorList>
    </citation>
    <scope>NUCLEOTIDE SEQUENCE [LARGE SCALE GENOMIC DNA]</scope>
    <source>
        <strain evidence="2">ATCC 1015 / CBS 113.46 / FGSC A1144 / LSHB Ac4 / NCTC 3858a / NRRL 328 / USDA 3528.7</strain>
    </source>
</reference>
<evidence type="ECO:0000313" key="1">
    <source>
        <dbReference type="EMBL" id="EHA18430.1"/>
    </source>
</evidence>
<evidence type="ECO:0000313" key="2">
    <source>
        <dbReference type="Proteomes" id="UP000009038"/>
    </source>
</evidence>
<gene>
    <name evidence="1" type="ORF">ASPNIDRAFT_126606</name>
</gene>
<dbReference type="HOGENOM" id="CLU_1869970_0_0_1"/>
<protein>
    <submittedName>
        <fullName evidence="1">Uncharacterized protein</fullName>
    </submittedName>
</protein>
<comment type="caution">
    <text evidence="1">The sequence shown here is derived from an EMBL/GenBank/DDBJ whole genome shotgun (WGS) entry which is preliminary data.</text>
</comment>
<dbReference type="EMBL" id="ACJE01000021">
    <property type="protein sequence ID" value="EHA18430.1"/>
    <property type="molecule type" value="Genomic_DNA"/>
</dbReference>
<accession>G3YFB9</accession>
<organism evidence="1 2">
    <name type="scientific">Aspergillus niger (strain ATCC 1015 / CBS 113.46 / FGSC A1144 / LSHB Ac4 / NCTC 3858a / NRRL 328 / USDA 3528.7)</name>
    <dbReference type="NCBI Taxonomy" id="380704"/>
    <lineage>
        <taxon>Eukaryota</taxon>
        <taxon>Fungi</taxon>
        <taxon>Dikarya</taxon>
        <taxon>Ascomycota</taxon>
        <taxon>Pezizomycotina</taxon>
        <taxon>Eurotiomycetes</taxon>
        <taxon>Eurotiomycetidae</taxon>
        <taxon>Eurotiales</taxon>
        <taxon>Aspergillaceae</taxon>
        <taxon>Aspergillus</taxon>
        <taxon>Aspergillus subgen. Circumdati</taxon>
    </lineage>
</organism>
<dbReference type="VEuPathDB" id="FungiDB:ASPNIDRAFT2_126606"/>
<name>G3YFB9_ASPNA</name>
<sequence>FISVRRIISAPSMKGINGIRFLADPDRMDLRRKSKWEERGFNCRPTTLTLRCFGGSALQPYDLQPINGSPLSHENHLLDSRRAYSTSDSTKGLAPEPGFVGQQPWQTVEAFIDGKHRHTLEALGLTSRLSVLLGSGS</sequence>
<proteinExistence type="predicted"/>
<feature type="non-terminal residue" evidence="1">
    <location>
        <position position="1"/>
    </location>
</feature>
<dbReference type="AlphaFoldDB" id="G3YFB9"/>
<dbReference type="Proteomes" id="UP000009038">
    <property type="component" value="Unassembled WGS sequence"/>
</dbReference>